<name>A0A0D0CU26_9AGAM</name>
<dbReference type="AlphaFoldDB" id="A0A0D0CU26"/>
<evidence type="ECO:0000313" key="2">
    <source>
        <dbReference type="Proteomes" id="UP000054538"/>
    </source>
</evidence>
<accession>A0A0D0CU26</accession>
<dbReference type="EMBL" id="KN828731">
    <property type="protein sequence ID" value="KIK74581.1"/>
    <property type="molecule type" value="Genomic_DNA"/>
</dbReference>
<sequence length="60" mass="6854">MVPTTSGGNPDRDFRHQFRGIPPNIAEFPAARSTPLYAFSSKIPYSTQWERDRNILFAIN</sequence>
<dbReference type="Proteomes" id="UP000054538">
    <property type="component" value="Unassembled WGS sequence"/>
</dbReference>
<gene>
    <name evidence="1" type="ORF">PAXRUDRAFT_19729</name>
</gene>
<dbReference type="HOGENOM" id="CLU_2942458_0_0_1"/>
<protein>
    <submittedName>
        <fullName evidence="1">Uncharacterized protein</fullName>
    </submittedName>
</protein>
<reference evidence="2" key="2">
    <citation type="submission" date="2015-01" db="EMBL/GenBank/DDBJ databases">
        <title>Evolutionary Origins and Diversification of the Mycorrhizal Mutualists.</title>
        <authorList>
            <consortium name="DOE Joint Genome Institute"/>
            <consortium name="Mycorrhizal Genomics Consortium"/>
            <person name="Kohler A."/>
            <person name="Kuo A."/>
            <person name="Nagy L.G."/>
            <person name="Floudas D."/>
            <person name="Copeland A."/>
            <person name="Barry K.W."/>
            <person name="Cichocki N."/>
            <person name="Veneault-Fourrey C."/>
            <person name="LaButti K."/>
            <person name="Lindquist E.A."/>
            <person name="Lipzen A."/>
            <person name="Lundell T."/>
            <person name="Morin E."/>
            <person name="Murat C."/>
            <person name="Riley R."/>
            <person name="Ohm R."/>
            <person name="Sun H."/>
            <person name="Tunlid A."/>
            <person name="Henrissat B."/>
            <person name="Grigoriev I.V."/>
            <person name="Hibbett D.S."/>
            <person name="Martin F."/>
        </authorList>
    </citation>
    <scope>NUCLEOTIDE SEQUENCE [LARGE SCALE GENOMIC DNA]</scope>
    <source>
        <strain evidence="2">Ve08.2h10</strain>
    </source>
</reference>
<organism evidence="1 2">
    <name type="scientific">Paxillus rubicundulus Ve08.2h10</name>
    <dbReference type="NCBI Taxonomy" id="930991"/>
    <lineage>
        <taxon>Eukaryota</taxon>
        <taxon>Fungi</taxon>
        <taxon>Dikarya</taxon>
        <taxon>Basidiomycota</taxon>
        <taxon>Agaricomycotina</taxon>
        <taxon>Agaricomycetes</taxon>
        <taxon>Agaricomycetidae</taxon>
        <taxon>Boletales</taxon>
        <taxon>Paxilineae</taxon>
        <taxon>Paxillaceae</taxon>
        <taxon>Paxillus</taxon>
    </lineage>
</organism>
<dbReference type="InParanoid" id="A0A0D0CU26"/>
<keyword evidence="2" id="KW-1185">Reference proteome</keyword>
<evidence type="ECO:0000313" key="1">
    <source>
        <dbReference type="EMBL" id="KIK74581.1"/>
    </source>
</evidence>
<proteinExistence type="predicted"/>
<reference evidence="1 2" key="1">
    <citation type="submission" date="2014-04" db="EMBL/GenBank/DDBJ databases">
        <authorList>
            <consortium name="DOE Joint Genome Institute"/>
            <person name="Kuo A."/>
            <person name="Kohler A."/>
            <person name="Jargeat P."/>
            <person name="Nagy L.G."/>
            <person name="Floudas D."/>
            <person name="Copeland A."/>
            <person name="Barry K.W."/>
            <person name="Cichocki N."/>
            <person name="Veneault-Fourrey C."/>
            <person name="LaButti K."/>
            <person name="Lindquist E.A."/>
            <person name="Lipzen A."/>
            <person name="Lundell T."/>
            <person name="Morin E."/>
            <person name="Murat C."/>
            <person name="Sun H."/>
            <person name="Tunlid A."/>
            <person name="Henrissat B."/>
            <person name="Grigoriev I.V."/>
            <person name="Hibbett D.S."/>
            <person name="Martin F."/>
            <person name="Nordberg H.P."/>
            <person name="Cantor M.N."/>
            <person name="Hua S.X."/>
        </authorList>
    </citation>
    <scope>NUCLEOTIDE SEQUENCE [LARGE SCALE GENOMIC DNA]</scope>
    <source>
        <strain evidence="1 2">Ve08.2h10</strain>
    </source>
</reference>